<sequence length="242" mass="26891">MPIDDVLTLDRKIRACLFDMDGLLINTEDIYTATLNEILAHHGKGPLTWDVKIHLQGLPGPVAAEKVIKTYDLPLTWEEYERLNVEVQSNKWGDCAFLPGALELIKHLKSKNIPIALCTSSGKYKFENKTKHLQHGFELFDAVVTGDDKRIPEGRGKPFPDIWQVGLKQLNEADGTDIKPEDCLVFEDGIPGVKAGLAFGAYVIWVPHPGAVEYLGDTVQLLNGNGEILKSLEDLEKSKYGL</sequence>
<dbReference type="FunFam" id="1.10.150.240:FF:000001">
    <property type="entry name" value="Haloacid dehalogenase-like hydrolase domain"/>
    <property type="match status" value="1"/>
</dbReference>
<dbReference type="eggNOG" id="KOG2914">
    <property type="taxonomic scope" value="Eukaryota"/>
</dbReference>
<dbReference type="SUPFAM" id="SSF56784">
    <property type="entry name" value="HAD-like"/>
    <property type="match status" value="1"/>
</dbReference>
<organism evidence="1 2">
    <name type="scientific">Torulaspora delbrueckii</name>
    <name type="common">Yeast</name>
    <name type="synonym">Candida colliculosa</name>
    <dbReference type="NCBI Taxonomy" id="4950"/>
    <lineage>
        <taxon>Eukaryota</taxon>
        <taxon>Fungi</taxon>
        <taxon>Dikarya</taxon>
        <taxon>Ascomycota</taxon>
        <taxon>Saccharomycotina</taxon>
        <taxon>Saccharomycetes</taxon>
        <taxon>Saccharomycetales</taxon>
        <taxon>Saccharomycetaceae</taxon>
        <taxon>Torulaspora</taxon>
    </lineage>
</organism>
<dbReference type="EMBL" id="HE616742">
    <property type="protein sequence ID" value="CCE89652.1"/>
    <property type="molecule type" value="Genomic_DNA"/>
</dbReference>
<proteinExistence type="predicted"/>
<dbReference type="InterPro" id="IPR023214">
    <property type="entry name" value="HAD_sf"/>
</dbReference>
<dbReference type="Gene3D" id="3.40.50.1000">
    <property type="entry name" value="HAD superfamily/HAD-like"/>
    <property type="match status" value="1"/>
</dbReference>
<evidence type="ECO:0000313" key="1">
    <source>
        <dbReference type="EMBL" id="CCE89652.1"/>
    </source>
</evidence>
<reference evidence="1 2" key="1">
    <citation type="journal article" date="2011" name="Proc. Natl. Acad. Sci. U.S.A.">
        <title>Evolutionary erosion of yeast sex chromosomes by mating-type switching accidents.</title>
        <authorList>
            <person name="Gordon J.L."/>
            <person name="Armisen D."/>
            <person name="Proux-Wera E."/>
            <person name="Oheigeartaigh S.S."/>
            <person name="Byrne K.P."/>
            <person name="Wolfe K.H."/>
        </authorList>
    </citation>
    <scope>NUCLEOTIDE SEQUENCE [LARGE SCALE GENOMIC DNA]</scope>
    <source>
        <strain evidence="2">ATCC 10662 / CBS 1146 / NBRC 0425 / NCYC 2629 / NRRL Y-866</strain>
    </source>
</reference>
<dbReference type="SFLD" id="SFLDG01129">
    <property type="entry name" value="C1.5:_HAD__Beta-PGM__Phosphata"/>
    <property type="match status" value="1"/>
</dbReference>
<dbReference type="SFLD" id="SFLDS00003">
    <property type="entry name" value="Haloacid_Dehalogenase"/>
    <property type="match status" value="1"/>
</dbReference>
<dbReference type="STRING" id="1076872.G8ZM08"/>
<dbReference type="GO" id="GO:0008253">
    <property type="term" value="F:5'-nucleotidase activity"/>
    <property type="evidence" value="ECO:0007669"/>
    <property type="project" value="EnsemblFungi"/>
</dbReference>
<dbReference type="GeneID" id="11503067"/>
<dbReference type="PANTHER" id="PTHR18901:SF38">
    <property type="entry name" value="PSEUDOURIDINE-5'-PHOSPHATASE"/>
    <property type="match status" value="1"/>
</dbReference>
<evidence type="ECO:0000313" key="2">
    <source>
        <dbReference type="Proteomes" id="UP000005627"/>
    </source>
</evidence>
<dbReference type="NCBIfam" id="TIGR01509">
    <property type="entry name" value="HAD-SF-IA-v3"/>
    <property type="match status" value="1"/>
</dbReference>
<dbReference type="Proteomes" id="UP000005627">
    <property type="component" value="Chromosome 1"/>
</dbReference>
<dbReference type="PANTHER" id="PTHR18901">
    <property type="entry name" value="2-DEOXYGLUCOSE-6-PHOSPHATE PHOSPHATASE 2"/>
    <property type="match status" value="1"/>
</dbReference>
<dbReference type="GO" id="GO:1990738">
    <property type="term" value="F:pseudouridine 5'-phosphatase activity"/>
    <property type="evidence" value="ECO:0007669"/>
    <property type="project" value="EnsemblFungi"/>
</dbReference>
<dbReference type="RefSeq" id="XP_003678863.1">
    <property type="nucleotide sequence ID" value="XM_003678815.1"/>
</dbReference>
<dbReference type="AlphaFoldDB" id="G8ZM08"/>
<keyword evidence="2" id="KW-1185">Reference proteome</keyword>
<dbReference type="KEGG" id="tdl:TDEL_0A03200"/>
<name>G8ZM08_TORDE</name>
<gene>
    <name evidence="1" type="primary">TDEL0A03200</name>
    <name evidence="1" type="ORF">TDEL_0A03200</name>
</gene>
<dbReference type="HOGENOM" id="CLU_045011_13_0_1"/>
<dbReference type="Pfam" id="PF00702">
    <property type="entry name" value="Hydrolase"/>
    <property type="match status" value="1"/>
</dbReference>
<dbReference type="FunCoup" id="G8ZM08">
    <property type="interactions" value="214"/>
</dbReference>
<protein>
    <submittedName>
        <fullName evidence="1">Uncharacterized protein</fullName>
    </submittedName>
</protein>
<dbReference type="InterPro" id="IPR006439">
    <property type="entry name" value="HAD-SF_hydro_IA"/>
</dbReference>
<accession>G8ZM08</accession>
<dbReference type="Gene3D" id="1.10.150.240">
    <property type="entry name" value="Putative phosphatase, domain 2"/>
    <property type="match status" value="1"/>
</dbReference>
<dbReference type="InterPro" id="IPR036412">
    <property type="entry name" value="HAD-like_sf"/>
</dbReference>
<dbReference type="InterPro" id="IPR023198">
    <property type="entry name" value="PGP-like_dom2"/>
</dbReference>
<dbReference type="InParanoid" id="G8ZM08"/>
<dbReference type="OrthoDB" id="40579at2759"/>